<keyword evidence="6" id="KW-0814">Transposable element</keyword>
<evidence type="ECO:0000256" key="6">
    <source>
        <dbReference type="RuleBase" id="RU365089"/>
    </source>
</evidence>
<dbReference type="PANTHER" id="PTHR33217:SF7">
    <property type="entry name" value="TRANSPOSASE FOR INSERTION SEQUENCE ELEMENT IS1081"/>
    <property type="match status" value="1"/>
</dbReference>
<keyword evidence="3 6" id="KW-0815">Transposition</keyword>
<comment type="caution">
    <text evidence="7">The sequence shown here is derived from an EMBL/GenBank/DDBJ whole genome shotgun (WGS) entry which is preliminary data.</text>
</comment>
<proteinExistence type="inferred from homology"/>
<keyword evidence="4 6" id="KW-0238">DNA-binding</keyword>
<dbReference type="Pfam" id="PF00872">
    <property type="entry name" value="Transposase_mut"/>
    <property type="match status" value="1"/>
</dbReference>
<dbReference type="AlphaFoldDB" id="A0A562ET96"/>
<dbReference type="PANTHER" id="PTHR33217">
    <property type="entry name" value="TRANSPOSASE FOR INSERTION SEQUENCE ELEMENT IS1081"/>
    <property type="match status" value="1"/>
</dbReference>
<reference evidence="7 8" key="1">
    <citation type="submission" date="2019-07" db="EMBL/GenBank/DDBJ databases">
        <title>Genome sequencing of lignin-degrading bacterial isolates.</title>
        <authorList>
            <person name="Gladden J."/>
        </authorList>
    </citation>
    <scope>NUCLEOTIDE SEQUENCE [LARGE SCALE GENOMIC DNA]</scope>
    <source>
        <strain evidence="7 8">J45</strain>
    </source>
</reference>
<comment type="function">
    <text evidence="1 6">Required for the transposition of the insertion element.</text>
</comment>
<dbReference type="GO" id="GO:0004803">
    <property type="term" value="F:transposase activity"/>
    <property type="evidence" value="ECO:0007669"/>
    <property type="project" value="UniProtKB-UniRule"/>
</dbReference>
<evidence type="ECO:0000256" key="5">
    <source>
        <dbReference type="ARBA" id="ARBA00023172"/>
    </source>
</evidence>
<dbReference type="InterPro" id="IPR001207">
    <property type="entry name" value="Transposase_mutator"/>
</dbReference>
<comment type="similarity">
    <text evidence="2 6">Belongs to the transposase mutator family.</text>
</comment>
<evidence type="ECO:0000313" key="8">
    <source>
        <dbReference type="Proteomes" id="UP000317573"/>
    </source>
</evidence>
<evidence type="ECO:0000313" key="7">
    <source>
        <dbReference type="EMBL" id="TWH24904.1"/>
    </source>
</evidence>
<evidence type="ECO:0000256" key="4">
    <source>
        <dbReference type="ARBA" id="ARBA00023125"/>
    </source>
</evidence>
<keyword evidence="5 6" id="KW-0233">DNA recombination</keyword>
<protein>
    <recommendedName>
        <fullName evidence="6">Mutator family transposase</fullName>
    </recommendedName>
</protein>
<dbReference type="GO" id="GO:0006313">
    <property type="term" value="P:DNA transposition"/>
    <property type="evidence" value="ECO:0007669"/>
    <property type="project" value="UniProtKB-UniRule"/>
</dbReference>
<evidence type="ECO:0000256" key="2">
    <source>
        <dbReference type="ARBA" id="ARBA00010961"/>
    </source>
</evidence>
<evidence type="ECO:0000256" key="1">
    <source>
        <dbReference type="ARBA" id="ARBA00002190"/>
    </source>
</evidence>
<dbReference type="Proteomes" id="UP000317573">
    <property type="component" value="Unassembled WGS sequence"/>
</dbReference>
<accession>A0A562ET96</accession>
<sequence>MHFARNLLAHVPTSHSDMVAAAFRTIFAQPDPATVASTWDEVRDQLAGRFPKIGPLMDQAKAEVLAFSVFPRAHRSKIWSTNPRSVNRPSHDTIMSGA</sequence>
<name>A0A562ET96_RHORH</name>
<organism evidence="7 8">
    <name type="scientific">Rhodococcus rhodochrous J45</name>
    <dbReference type="NCBI Taxonomy" id="935266"/>
    <lineage>
        <taxon>Bacteria</taxon>
        <taxon>Bacillati</taxon>
        <taxon>Actinomycetota</taxon>
        <taxon>Actinomycetes</taxon>
        <taxon>Mycobacteriales</taxon>
        <taxon>Nocardiaceae</taxon>
        <taxon>Rhodococcus</taxon>
    </lineage>
</organism>
<dbReference type="GO" id="GO:0003677">
    <property type="term" value="F:DNA binding"/>
    <property type="evidence" value="ECO:0007669"/>
    <property type="project" value="UniProtKB-UniRule"/>
</dbReference>
<dbReference type="EMBL" id="VLJT01000001">
    <property type="protein sequence ID" value="TWH24904.1"/>
    <property type="molecule type" value="Genomic_DNA"/>
</dbReference>
<gene>
    <name evidence="7" type="ORF">L618_000100003590</name>
</gene>
<evidence type="ECO:0000256" key="3">
    <source>
        <dbReference type="ARBA" id="ARBA00022578"/>
    </source>
</evidence>